<sequence length="173" mass="19981">MAGSRLEKIGTIFTRATGLIRSKAVQYEDRPVWYDVYKHFPPTLQPKYDRPAPDTPIRNIFYLEDQIRAKFHKQMGRLLPNSNLYDTDARETATKRFLDVYYKHLNEKQMSSDEAFQSAIDILKAEKVLSKPKSKSTDASKPPTDESILSSFQQAKSKSEESVEVDLKNIFKE</sequence>
<protein>
    <recommendedName>
        <fullName evidence="6">Small ribosomal subunit protein mS23</fullName>
    </recommendedName>
</protein>
<dbReference type="STRING" id="195883.A0A482XAS3"/>
<dbReference type="InterPro" id="IPR019520">
    <property type="entry name" value="Ribosomal_mS23_met"/>
</dbReference>
<evidence type="ECO:0000256" key="2">
    <source>
        <dbReference type="ARBA" id="ARBA00009864"/>
    </source>
</evidence>
<organism evidence="9 10">
    <name type="scientific">Laodelphax striatellus</name>
    <name type="common">Small brown planthopper</name>
    <name type="synonym">Delphax striatella</name>
    <dbReference type="NCBI Taxonomy" id="195883"/>
    <lineage>
        <taxon>Eukaryota</taxon>
        <taxon>Metazoa</taxon>
        <taxon>Ecdysozoa</taxon>
        <taxon>Arthropoda</taxon>
        <taxon>Hexapoda</taxon>
        <taxon>Insecta</taxon>
        <taxon>Pterygota</taxon>
        <taxon>Neoptera</taxon>
        <taxon>Paraneoptera</taxon>
        <taxon>Hemiptera</taxon>
        <taxon>Auchenorrhyncha</taxon>
        <taxon>Fulgoroidea</taxon>
        <taxon>Delphacidae</taxon>
        <taxon>Criomorphinae</taxon>
        <taxon>Laodelphax</taxon>
    </lineage>
</organism>
<evidence type="ECO:0000256" key="4">
    <source>
        <dbReference type="ARBA" id="ARBA00023128"/>
    </source>
</evidence>
<keyword evidence="3" id="KW-0689">Ribosomal protein</keyword>
<dbReference type="SMR" id="A0A482XAS3"/>
<dbReference type="CDD" id="cd23701">
    <property type="entry name" value="At1g26750"/>
    <property type="match status" value="1"/>
</dbReference>
<evidence type="ECO:0000313" key="9">
    <source>
        <dbReference type="EMBL" id="RZF42568.1"/>
    </source>
</evidence>
<comment type="subcellular location">
    <subcellularLocation>
        <location evidence="1">Mitochondrion</location>
    </subcellularLocation>
</comment>
<feature type="region of interest" description="Disordered" evidence="7">
    <location>
        <begin position="129"/>
        <end position="161"/>
    </location>
</feature>
<evidence type="ECO:0000256" key="1">
    <source>
        <dbReference type="ARBA" id="ARBA00004173"/>
    </source>
</evidence>
<dbReference type="PANTHER" id="PTHR15925:SF2">
    <property type="entry name" value="SMALL RIBOSOMAL SUBUNIT PROTEIN MS23"/>
    <property type="match status" value="1"/>
</dbReference>
<dbReference type="InterPro" id="IPR023611">
    <property type="entry name" value="mS23_dom_met"/>
</dbReference>
<dbReference type="FunCoup" id="A0A482XAS3">
    <property type="interactions" value="417"/>
</dbReference>
<comment type="similarity">
    <text evidence="2">Belongs to the mitochondrion-specific ribosomal protein mS23 family.</text>
</comment>
<evidence type="ECO:0000256" key="5">
    <source>
        <dbReference type="ARBA" id="ARBA00023274"/>
    </source>
</evidence>
<comment type="caution">
    <text evidence="9">The sequence shown here is derived from an EMBL/GenBank/DDBJ whole genome shotgun (WGS) entry which is preliminary data.</text>
</comment>
<dbReference type="EMBL" id="QKKF02014716">
    <property type="protein sequence ID" value="RZF42568.1"/>
    <property type="molecule type" value="Genomic_DNA"/>
</dbReference>
<keyword evidence="10" id="KW-1185">Reference proteome</keyword>
<dbReference type="GO" id="GO:0006412">
    <property type="term" value="P:translation"/>
    <property type="evidence" value="ECO:0007669"/>
    <property type="project" value="InterPro"/>
</dbReference>
<name>A0A482XAS3_LAOST</name>
<evidence type="ECO:0000256" key="7">
    <source>
        <dbReference type="SAM" id="MobiDB-lite"/>
    </source>
</evidence>
<dbReference type="AlphaFoldDB" id="A0A482XAS3"/>
<dbReference type="GO" id="GO:0005739">
    <property type="term" value="C:mitochondrion"/>
    <property type="evidence" value="ECO:0007669"/>
    <property type="project" value="InterPro"/>
</dbReference>
<keyword evidence="4" id="KW-0496">Mitochondrion</keyword>
<evidence type="ECO:0000313" key="10">
    <source>
        <dbReference type="Proteomes" id="UP000291343"/>
    </source>
</evidence>
<evidence type="ECO:0000259" key="8">
    <source>
        <dbReference type="Pfam" id="PF10484"/>
    </source>
</evidence>
<dbReference type="InParanoid" id="A0A482XAS3"/>
<reference evidence="9 10" key="1">
    <citation type="journal article" date="2017" name="Gigascience">
        <title>Genome sequence of the small brown planthopper, Laodelphax striatellus.</title>
        <authorList>
            <person name="Zhu J."/>
            <person name="Jiang F."/>
            <person name="Wang X."/>
            <person name="Yang P."/>
            <person name="Bao Y."/>
            <person name="Zhao W."/>
            <person name="Wang W."/>
            <person name="Lu H."/>
            <person name="Wang Q."/>
            <person name="Cui N."/>
            <person name="Li J."/>
            <person name="Chen X."/>
            <person name="Luo L."/>
            <person name="Yu J."/>
            <person name="Kang L."/>
            <person name="Cui F."/>
        </authorList>
    </citation>
    <scope>NUCLEOTIDE SEQUENCE [LARGE SCALE GENOMIC DNA]</scope>
    <source>
        <strain evidence="9">Lst14</strain>
    </source>
</reference>
<dbReference type="GO" id="GO:0005840">
    <property type="term" value="C:ribosome"/>
    <property type="evidence" value="ECO:0007669"/>
    <property type="project" value="InterPro"/>
</dbReference>
<dbReference type="Proteomes" id="UP000291343">
    <property type="component" value="Unassembled WGS sequence"/>
</dbReference>
<gene>
    <name evidence="9" type="ORF">LSTR_LSTR001363</name>
</gene>
<dbReference type="PANTHER" id="PTHR15925">
    <property type="entry name" value="MITOCHONDRIAL RIBOSOMAL PROTEIN S23"/>
    <property type="match status" value="1"/>
</dbReference>
<dbReference type="InterPro" id="IPR059242">
    <property type="entry name" value="mS23_dom"/>
</dbReference>
<feature type="compositionally biased region" description="Polar residues" evidence="7">
    <location>
        <begin position="147"/>
        <end position="156"/>
    </location>
</feature>
<keyword evidence="5" id="KW-0687">Ribonucleoprotein</keyword>
<evidence type="ECO:0000256" key="3">
    <source>
        <dbReference type="ARBA" id="ARBA00022980"/>
    </source>
</evidence>
<dbReference type="GO" id="GO:0003735">
    <property type="term" value="F:structural constituent of ribosome"/>
    <property type="evidence" value="ECO:0007669"/>
    <property type="project" value="InterPro"/>
</dbReference>
<evidence type="ECO:0000256" key="6">
    <source>
        <dbReference type="ARBA" id="ARBA00035137"/>
    </source>
</evidence>
<accession>A0A482XAS3</accession>
<dbReference type="Pfam" id="PF10484">
    <property type="entry name" value="MRP-S23"/>
    <property type="match status" value="1"/>
</dbReference>
<proteinExistence type="inferred from homology"/>
<feature type="domain" description="Small ribosomal subunit protein mS23 conserved" evidence="8">
    <location>
        <begin position="2"/>
        <end position="127"/>
    </location>
</feature>
<dbReference type="OrthoDB" id="10012356at2759"/>